<feature type="compositionally biased region" description="Polar residues" evidence="1">
    <location>
        <begin position="74"/>
        <end position="96"/>
    </location>
</feature>
<sequence length="494" mass="55414">MSEPPLQQIVARDFVYFCHDACLSSFAGSVDEDSFMTEQDISSYILSANPTLHQKLDGVVVPSTHLPFDKGDSADQTSPEVESPNTQLEQTASSDRQFQRRPAVFDWNSLVNNKRISAVGLDLEDQPLQFVFDRHRFTVREHSDPETIYSCSSPACQYELNLIPFGALLGIVTNEAWNPNTALTTGQLRTVHYCFSCLEEELKRMFANKMAQRLFPQVVDGAYDNEAVHESAERLHPTLETKELKWMYFPQEAPLSPGTGSNTRRGILLRRQKQYEIERILQDVKEKDSRKEEHMRTLEKTDPESTGLIIHKRRDISPFRNRYKKQGLEYRRASNQFGNIKSPASGANAKSVVFDTGDHTALRCFCGEPPDGDWMIRCSSSWCMFGVVHMRCSGLDNIASVGEVFICKYCETANIANSQDDRSDDIGDESVLRSNGGRTQSGYRATKRHIAPKHNKTDVIEPEGEDGAVVGDTGLGRTYSSGFTAVNSPAPKGM</sequence>
<dbReference type="Proteomes" id="UP000007304">
    <property type="component" value="Unassembled WGS sequence"/>
</dbReference>
<dbReference type="InterPro" id="IPR011011">
    <property type="entry name" value="Znf_FYVE_PHD"/>
</dbReference>
<dbReference type="EMBL" id="JH226134">
    <property type="protein sequence ID" value="EHY57724.1"/>
    <property type="molecule type" value="Genomic_DNA"/>
</dbReference>
<proteinExistence type="predicted"/>
<dbReference type="GeneID" id="20310390"/>
<evidence type="ECO:0000256" key="1">
    <source>
        <dbReference type="SAM" id="MobiDB-lite"/>
    </source>
</evidence>
<evidence type="ECO:0000313" key="3">
    <source>
        <dbReference type="Proteomes" id="UP000007304"/>
    </source>
</evidence>
<name>H6C1D9_EXODN</name>
<dbReference type="SUPFAM" id="SSF57903">
    <property type="entry name" value="FYVE/PHD zinc finger"/>
    <property type="match status" value="1"/>
</dbReference>
<evidence type="ECO:0008006" key="4">
    <source>
        <dbReference type="Google" id="ProtNLM"/>
    </source>
</evidence>
<gene>
    <name evidence="2" type="ORF">HMPREF1120_05751</name>
</gene>
<dbReference type="HOGENOM" id="CLU_554328_0_0_1"/>
<protein>
    <recommendedName>
        <fullName evidence="4">Zinc finger PHD-type domain-containing protein</fullName>
    </recommendedName>
</protein>
<dbReference type="OMA" id="MWIDELP"/>
<dbReference type="eggNOG" id="ENOG502T5H7">
    <property type="taxonomic scope" value="Eukaryota"/>
</dbReference>
<feature type="compositionally biased region" description="Polar residues" evidence="1">
    <location>
        <begin position="432"/>
        <end position="442"/>
    </location>
</feature>
<dbReference type="InterPro" id="IPR013083">
    <property type="entry name" value="Znf_RING/FYVE/PHD"/>
</dbReference>
<keyword evidence="3" id="KW-1185">Reference proteome</keyword>
<accession>H6C1D9</accession>
<evidence type="ECO:0000313" key="2">
    <source>
        <dbReference type="EMBL" id="EHY57724.1"/>
    </source>
</evidence>
<organism evidence="2 3">
    <name type="scientific">Exophiala dermatitidis (strain ATCC 34100 / CBS 525.76 / NIH/UT8656)</name>
    <name type="common">Black yeast</name>
    <name type="synonym">Wangiella dermatitidis</name>
    <dbReference type="NCBI Taxonomy" id="858893"/>
    <lineage>
        <taxon>Eukaryota</taxon>
        <taxon>Fungi</taxon>
        <taxon>Dikarya</taxon>
        <taxon>Ascomycota</taxon>
        <taxon>Pezizomycotina</taxon>
        <taxon>Eurotiomycetes</taxon>
        <taxon>Chaetothyriomycetidae</taxon>
        <taxon>Chaetothyriales</taxon>
        <taxon>Herpotrichiellaceae</taxon>
        <taxon>Exophiala</taxon>
    </lineage>
</organism>
<dbReference type="InParanoid" id="H6C1D9"/>
<dbReference type="AlphaFoldDB" id="H6C1D9"/>
<feature type="region of interest" description="Disordered" evidence="1">
    <location>
        <begin position="418"/>
        <end position="442"/>
    </location>
</feature>
<feature type="region of interest" description="Disordered" evidence="1">
    <location>
        <begin position="67"/>
        <end position="96"/>
    </location>
</feature>
<dbReference type="RefSeq" id="XP_009158185.1">
    <property type="nucleotide sequence ID" value="XM_009159937.1"/>
</dbReference>
<reference evidence="2" key="1">
    <citation type="submission" date="2011-07" db="EMBL/GenBank/DDBJ databases">
        <title>The Genome Sequence of Exophiala (Wangiella) dermatitidis NIH/UT8656.</title>
        <authorList>
            <consortium name="The Broad Institute Genome Sequencing Platform"/>
            <person name="Cuomo C."/>
            <person name="Wang Z."/>
            <person name="Hunicke-Smith S."/>
            <person name="Szanislo P.J."/>
            <person name="Earl A."/>
            <person name="Young S.K."/>
            <person name="Zeng Q."/>
            <person name="Gargeya S."/>
            <person name="Fitzgerald M."/>
            <person name="Haas B."/>
            <person name="Abouelleil A."/>
            <person name="Alvarado L."/>
            <person name="Arachchi H.M."/>
            <person name="Berlin A."/>
            <person name="Brown A."/>
            <person name="Chapman S.B."/>
            <person name="Chen Z."/>
            <person name="Dunbar C."/>
            <person name="Freedman E."/>
            <person name="Gearin G."/>
            <person name="Gellesch M."/>
            <person name="Goldberg J."/>
            <person name="Griggs A."/>
            <person name="Gujja S."/>
            <person name="Heiman D."/>
            <person name="Howarth C."/>
            <person name="Larson L."/>
            <person name="Lui A."/>
            <person name="MacDonald P.J.P."/>
            <person name="Montmayeur A."/>
            <person name="Murphy C."/>
            <person name="Neiman D."/>
            <person name="Pearson M."/>
            <person name="Priest M."/>
            <person name="Roberts A."/>
            <person name="Saif S."/>
            <person name="Shea T."/>
            <person name="Shenoy N."/>
            <person name="Sisk P."/>
            <person name="Stolte C."/>
            <person name="Sykes S."/>
            <person name="Wortman J."/>
            <person name="Nusbaum C."/>
            <person name="Birren B."/>
        </authorList>
    </citation>
    <scope>NUCLEOTIDE SEQUENCE</scope>
    <source>
        <strain evidence="2">NIH/UT8656</strain>
    </source>
</reference>
<dbReference type="Gene3D" id="3.30.40.10">
    <property type="entry name" value="Zinc/RING finger domain, C3HC4 (zinc finger)"/>
    <property type="match status" value="1"/>
</dbReference>
<dbReference type="VEuPathDB" id="FungiDB:HMPREF1120_05751"/>
<dbReference type="OrthoDB" id="5411773at2759"/>